<gene>
    <name evidence="1" type="ORF">AGOS_ADL379C</name>
</gene>
<dbReference type="FunCoup" id="Q75BE3">
    <property type="interactions" value="37"/>
</dbReference>
<organism evidence="1 2">
    <name type="scientific">Eremothecium gossypii (strain ATCC 10895 / CBS 109.51 / FGSC 9923 / NRRL Y-1056)</name>
    <name type="common">Yeast</name>
    <name type="synonym">Ashbya gossypii</name>
    <dbReference type="NCBI Taxonomy" id="284811"/>
    <lineage>
        <taxon>Eukaryota</taxon>
        <taxon>Fungi</taxon>
        <taxon>Dikarya</taxon>
        <taxon>Ascomycota</taxon>
        <taxon>Saccharomycotina</taxon>
        <taxon>Saccharomycetes</taxon>
        <taxon>Saccharomycetales</taxon>
        <taxon>Saccharomycetaceae</taxon>
        <taxon>Eremothecium</taxon>
    </lineage>
</organism>
<dbReference type="eggNOG" id="ENOG502RNI7">
    <property type="taxonomic scope" value="Eukaryota"/>
</dbReference>
<dbReference type="KEGG" id="ago:AGOS_ADL379C"/>
<dbReference type="OrthoDB" id="4021219at2759"/>
<evidence type="ECO:0000313" key="1">
    <source>
        <dbReference type="EMBL" id="AAS51541.1"/>
    </source>
</evidence>
<dbReference type="RefSeq" id="NP_983717.1">
    <property type="nucleotide sequence ID" value="NM_209070.1"/>
</dbReference>
<reference evidence="2" key="2">
    <citation type="journal article" date="2013" name="G3 (Bethesda)">
        <title>Genomes of Ashbya fungi isolated from insects reveal four mating-type loci, numerous translocations, lack of transposons, and distinct gene duplications.</title>
        <authorList>
            <person name="Dietrich F.S."/>
            <person name="Voegeli S."/>
            <person name="Kuo S."/>
            <person name="Philippsen P."/>
        </authorList>
    </citation>
    <scope>GENOME REANNOTATION</scope>
    <source>
        <strain evidence="2">ATCC 10895 / CBS 109.51 / FGSC 9923 / NRRL Y-1056</strain>
    </source>
</reference>
<dbReference type="HOGENOM" id="CLU_039753_0_0_1"/>
<proteinExistence type="predicted"/>
<evidence type="ECO:0000313" key="2">
    <source>
        <dbReference type="Proteomes" id="UP000000591"/>
    </source>
</evidence>
<name>Q75BE3_EREGS</name>
<keyword evidence="2" id="KW-1185">Reference proteome</keyword>
<accession>Q75BE3</accession>
<dbReference type="Proteomes" id="UP000000591">
    <property type="component" value="Chromosome IV"/>
</dbReference>
<dbReference type="GeneID" id="4619852"/>
<dbReference type="InParanoid" id="Q75BE3"/>
<sequence>MEYTDPILSHFADKSSLDAAKLGELLEAQRVESRARGEEAREEAALRQCEATLSMYTDLIKLKVLLRKTWDLQALDKSVQVRFGPAGAGEAKELTRPTEDFYRDIALKTVAKCDKISKALEQLTVDSHATIHAIQEFSHGQAHEYYMRDSVCLLLEMWFLCGNLLRELKRSVASFFMKAKLLLVDHELECIQSSISGHAAQEQYHALSETISSYNSFIRVLLQQLQDAENSGDQSLFEDCLGVFLDVESMYQSLNMTWLLRENRLLQADITAIEREQFDREEQRNAERIGQLVDEAVHKDTHTGDADATSVVFDASEDTIVADQCIEKSQLGSSGTLAPPVVANRTDNERSELLSNLEQTSISQELPNLLKAFNNAKRLELELENVRMSPETRSPMGSPRSPAMTDSALQHHSPTLQASTYGRMSSSTSPRARTFTSLKDTTPALLLPPGMNSNPCRMGPSLAGSSILEGLGHKKQDTKSGDDKAIPATKLKQDMMKLMTSNSVLQHGAPQAPIYGFGSNVLNNLYGIRSRK</sequence>
<dbReference type="EMBL" id="AE016817">
    <property type="protein sequence ID" value="AAS51541.1"/>
    <property type="molecule type" value="Genomic_DNA"/>
</dbReference>
<protein>
    <submittedName>
        <fullName evidence="1">ADL379Cp</fullName>
    </submittedName>
</protein>
<dbReference type="AlphaFoldDB" id="Q75BE3"/>
<reference evidence="1 2" key="1">
    <citation type="journal article" date="2004" name="Science">
        <title>The Ashbya gossypii genome as a tool for mapping the ancient Saccharomyces cerevisiae genome.</title>
        <authorList>
            <person name="Dietrich F.S."/>
            <person name="Voegeli S."/>
            <person name="Brachat S."/>
            <person name="Lerch A."/>
            <person name="Gates K."/>
            <person name="Steiner S."/>
            <person name="Mohr C."/>
            <person name="Pohlmann R."/>
            <person name="Luedi P."/>
            <person name="Choi S."/>
            <person name="Wing R.A."/>
            <person name="Flavier A."/>
            <person name="Gaffney T.D."/>
            <person name="Philippsen P."/>
        </authorList>
    </citation>
    <scope>NUCLEOTIDE SEQUENCE [LARGE SCALE GENOMIC DNA]</scope>
    <source>
        <strain evidence="2">ATCC 10895 / CBS 109.51 / FGSC 9923 / NRRL Y-1056</strain>
    </source>
</reference>
<dbReference type="OMA" id="AKYECLA"/>